<gene>
    <name evidence="2" type="ORF">AW21_1842</name>
</gene>
<dbReference type="EMBL" id="CP009694">
    <property type="protein sequence ID" value="AJI59389.1"/>
    <property type="molecule type" value="Genomic_DNA"/>
</dbReference>
<proteinExistence type="predicted"/>
<dbReference type="Proteomes" id="UP000031874">
    <property type="component" value="Chromosome"/>
</dbReference>
<keyword evidence="1" id="KW-0812">Transmembrane</keyword>
<feature type="transmembrane region" description="Helical" evidence="1">
    <location>
        <begin position="39"/>
        <end position="58"/>
    </location>
</feature>
<name>A0AAI8BGQ3_FRATH</name>
<evidence type="ECO:0000313" key="3">
    <source>
        <dbReference type="Proteomes" id="UP000031874"/>
    </source>
</evidence>
<keyword evidence="1" id="KW-1133">Transmembrane helix</keyword>
<organism evidence="2 3">
    <name type="scientific">Francisella tularensis subsp. holarctica (strain LVS)</name>
    <dbReference type="NCBI Taxonomy" id="376619"/>
    <lineage>
        <taxon>Bacteria</taxon>
        <taxon>Pseudomonadati</taxon>
        <taxon>Pseudomonadota</taxon>
        <taxon>Gammaproteobacteria</taxon>
        <taxon>Thiotrichales</taxon>
        <taxon>Francisellaceae</taxon>
        <taxon>Francisella</taxon>
    </lineage>
</organism>
<keyword evidence="1" id="KW-0472">Membrane</keyword>
<evidence type="ECO:0000313" key="2">
    <source>
        <dbReference type="EMBL" id="AJI59389.1"/>
    </source>
</evidence>
<protein>
    <submittedName>
        <fullName evidence="2">Membrane protein</fullName>
    </submittedName>
</protein>
<dbReference type="AlphaFoldDB" id="A0AAI8BGQ3"/>
<reference evidence="2 3" key="1">
    <citation type="journal article" date="2015" name="Genome Announc.">
        <title>Genome sequencing of 18 francisella strains to aid in assay development and testing.</title>
        <authorList>
            <person name="Johnson S.L."/>
            <person name="Daligault H.E."/>
            <person name="Davenport K.W."/>
            <person name="Coyne S.R."/>
            <person name="Frey K.G."/>
            <person name="Koroleva G.I."/>
            <person name="Broomall S.M."/>
            <person name="Bishop-Lilly K.A."/>
            <person name="Bruce D.C."/>
            <person name="Chertkov O."/>
            <person name="Freitas T."/>
            <person name="Jaissle J."/>
            <person name="Ladner J.T."/>
            <person name="Rosenzweig C.N."/>
            <person name="Gibbons H.S."/>
            <person name="Palacios G.F."/>
            <person name="Redden C.L."/>
            <person name="Xu Y."/>
            <person name="Minogue T.D."/>
            <person name="Chain P.S."/>
        </authorList>
    </citation>
    <scope>NUCLEOTIDE SEQUENCE [LARGE SCALE GENOMIC DNA]</scope>
    <source>
        <strain evidence="2 3">LVS</strain>
    </source>
</reference>
<accession>A0AAI8BGQ3</accession>
<sequence>MVIGLCGAIFQYLISYISVYLNGGPLTGEINANVFDRAFIYLIIPLLLSTIIIFTIVVEKYRTREISLKSLSKF</sequence>
<evidence type="ECO:0000256" key="1">
    <source>
        <dbReference type="SAM" id="Phobius"/>
    </source>
</evidence>